<evidence type="ECO:0000256" key="14">
    <source>
        <dbReference type="PIRSR" id="PIRSR601548-10"/>
    </source>
</evidence>
<dbReference type="FunFam" id="1.10.1370.30:FF:000004">
    <property type="entry name" value="Angiotensin-converting enzyme"/>
    <property type="match status" value="1"/>
</dbReference>
<protein>
    <recommendedName>
        <fullName evidence="12 22">Angiotensin-converting enzyme</fullName>
        <ecNumber evidence="22">3.4.-.-</ecNumber>
    </recommendedName>
</protein>
<evidence type="ECO:0000313" key="25">
    <source>
        <dbReference type="Proteomes" id="UP001249851"/>
    </source>
</evidence>
<evidence type="ECO:0000256" key="16">
    <source>
        <dbReference type="PIRSR" id="PIRSR601548-3"/>
    </source>
</evidence>
<keyword evidence="3 22" id="KW-0645">Protease</keyword>
<feature type="active site" description="Proton acceptor 1" evidence="13">
    <location>
        <position position="366"/>
    </location>
</feature>
<dbReference type="InterPro" id="IPR001548">
    <property type="entry name" value="Peptidase_M2"/>
</dbReference>
<dbReference type="EC" id="3.4.-.-" evidence="22"/>
<feature type="binding site" evidence="16">
    <location>
        <position position="393"/>
    </location>
    <ligand>
        <name>Zn(2+)</name>
        <dbReference type="ChEBI" id="CHEBI:29105"/>
        <label>1</label>
        <note>catalytic</note>
    </ligand>
</feature>
<dbReference type="GO" id="GO:0004180">
    <property type="term" value="F:carboxypeptidase activity"/>
    <property type="evidence" value="ECO:0007669"/>
    <property type="project" value="UniProtKB-KW"/>
</dbReference>
<evidence type="ECO:0000256" key="12">
    <source>
        <dbReference type="ARBA" id="ARBA00039858"/>
    </source>
</evidence>
<feature type="binding site" evidence="20">
    <location>
        <position position="365"/>
    </location>
    <ligand>
        <name>Zn(2+)</name>
        <dbReference type="ChEBI" id="CHEBI:29105"/>
        <label>2</label>
        <note>catalytic</note>
    </ligand>
</feature>
<evidence type="ECO:0000256" key="17">
    <source>
        <dbReference type="PIRSR" id="PIRSR601548-4"/>
    </source>
</evidence>
<feature type="signal peptide" evidence="23">
    <location>
        <begin position="1"/>
        <end position="20"/>
    </location>
</feature>
<sequence>MKGTIYLVAAVLSASFLCFAAFDQTEEDKAMEFLRKYNNDTPYEEYKTTIASWNYATNITAKNKELRTNTSLAFSAFYKQMRSDAAKFDVKRLKPDTKRQIMLITSSATPKKETVLRRVTELESSMEGIYSTGKVEDKSSGKMLELDPDLYHILANSRDYDRLLFAWKGWRDAVGPRVRGLYKEFVELKNEGAKENGWEDTGAYWRSWYEVDDLESMVEGFWNELRPLYQELHAYVRYKLSQKYSQMSSKGPIPAHLLGNMWAQSWVNIYDLIEPYKNKSSLDVTASMVQQNYTALKMVKLAESFFISIGLEKLPDSFYKNSMFTKPKDRDVICHASAWDFGINHDVRIKQCTNINHGDLVTTHHELGHIQYYLQYWDQPYEYRTGANPGFHEAVGDTMSLSVDTPQHLKNIGLLEEYSNDTESDINALMKMALRKIAFLPFGFLIDQWRWKVFSGKITDENYNTEWWKLRTKYQGIKPPVERTEADFDPGCKYHIPANTPYIRYFMSFVLQFQFHKAACKAAGYKGPLHTCSIYNSTQAGRKIGDMLKMGKSKPWPEALEKLTGSKVLDVSAITEYFKPLNDWLVKQRQEIGYSPPGWDESPTTAGVPSLVPALWLNIVVFLSTSVVFVS</sequence>
<evidence type="ECO:0000256" key="7">
    <source>
        <dbReference type="ARBA" id="ARBA00022833"/>
    </source>
</evidence>
<dbReference type="Pfam" id="PF01401">
    <property type="entry name" value="Peptidase_M2"/>
    <property type="match status" value="1"/>
</dbReference>
<evidence type="ECO:0000256" key="3">
    <source>
        <dbReference type="ARBA" id="ARBA00022670"/>
    </source>
</evidence>
<comment type="cofactor">
    <cofactor evidence="22">
        <name>Zn(2+)</name>
        <dbReference type="ChEBI" id="CHEBI:29105"/>
    </cofactor>
    <text evidence="22">Binds 1 zinc ion per subunit.</text>
</comment>
<evidence type="ECO:0000256" key="4">
    <source>
        <dbReference type="ARBA" id="ARBA00022723"/>
    </source>
</evidence>
<proteinExistence type="inferred from homology"/>
<evidence type="ECO:0000256" key="10">
    <source>
        <dbReference type="ARBA" id="ARBA00023180"/>
    </source>
</evidence>
<evidence type="ECO:0000256" key="22">
    <source>
        <dbReference type="RuleBase" id="RU361144"/>
    </source>
</evidence>
<keyword evidence="25" id="KW-1185">Reference proteome</keyword>
<feature type="disulfide bond" evidence="17">
    <location>
        <begin position="520"/>
        <end position="532"/>
    </location>
</feature>
<evidence type="ECO:0000313" key="24">
    <source>
        <dbReference type="EMBL" id="KAK2573452.1"/>
    </source>
</evidence>
<feature type="glycosylation site" description="N-linked (GlcNAc...) asparagine" evidence="14">
    <location>
        <position position="58"/>
    </location>
</feature>
<dbReference type="Proteomes" id="UP001249851">
    <property type="component" value="Unassembled WGS sequence"/>
</dbReference>
<dbReference type="GO" id="GO:0008241">
    <property type="term" value="F:peptidyl-dipeptidase activity"/>
    <property type="evidence" value="ECO:0007669"/>
    <property type="project" value="UniProtKB-EC"/>
</dbReference>
<dbReference type="CDD" id="cd06461">
    <property type="entry name" value="M2_ACE"/>
    <property type="match status" value="1"/>
</dbReference>
<evidence type="ECO:0000256" key="23">
    <source>
        <dbReference type="SAM" id="SignalP"/>
    </source>
</evidence>
<dbReference type="PROSITE" id="PS52011">
    <property type="entry name" value="PEPTIDASE_M2"/>
    <property type="match status" value="1"/>
</dbReference>
<keyword evidence="5 23" id="KW-0732">Signal</keyword>
<gene>
    <name evidence="24" type="ORF">P5673_001106</name>
</gene>
<dbReference type="GO" id="GO:0006508">
    <property type="term" value="P:proteolysis"/>
    <property type="evidence" value="ECO:0007669"/>
    <property type="project" value="UniProtKB-KW"/>
</dbReference>
<dbReference type="PRINTS" id="PR00791">
    <property type="entry name" value="PEPDIPTASEA"/>
</dbReference>
<evidence type="ECO:0000256" key="19">
    <source>
        <dbReference type="PIRSR" id="PIRSR601548-6"/>
    </source>
</evidence>
<feature type="active site" description="Proton donor 1" evidence="13">
    <location>
        <position position="495"/>
    </location>
</feature>
<keyword evidence="6 22" id="KW-0378">Hydrolase</keyword>
<feature type="binding site" evidence="15">
    <location>
        <position position="504"/>
    </location>
    <ligand>
        <name>chloride</name>
        <dbReference type="ChEBI" id="CHEBI:17996"/>
        <label>1</label>
    </ligand>
</feature>
<keyword evidence="4 16" id="KW-0479">Metal-binding</keyword>
<feature type="binding site" evidence="20">
    <location>
        <position position="369"/>
    </location>
    <ligand>
        <name>Zn(2+)</name>
        <dbReference type="ChEBI" id="CHEBI:29105"/>
        <label>2</label>
        <note>catalytic</note>
    </ligand>
</feature>
<accession>A0AAD9VGU8</accession>
<evidence type="ECO:0000256" key="2">
    <source>
        <dbReference type="ARBA" id="ARBA00022645"/>
    </source>
</evidence>
<organism evidence="24 25">
    <name type="scientific">Acropora cervicornis</name>
    <name type="common">Staghorn coral</name>
    <dbReference type="NCBI Taxonomy" id="6130"/>
    <lineage>
        <taxon>Eukaryota</taxon>
        <taxon>Metazoa</taxon>
        <taxon>Cnidaria</taxon>
        <taxon>Anthozoa</taxon>
        <taxon>Hexacorallia</taxon>
        <taxon>Scleractinia</taxon>
        <taxon>Astrocoeniina</taxon>
        <taxon>Acroporidae</taxon>
        <taxon>Acropora</taxon>
    </lineage>
</organism>
<comment type="caution">
    <text evidence="21">Lacks conserved residue(s) required for the propagation of feature annotation.</text>
</comment>
<keyword evidence="10 14" id="KW-0325">Glycoprotein</keyword>
<dbReference type="GO" id="GO:0008237">
    <property type="term" value="F:metallopeptidase activity"/>
    <property type="evidence" value="ECO:0007669"/>
    <property type="project" value="UniProtKB-KW"/>
</dbReference>
<dbReference type="GO" id="GO:0046872">
    <property type="term" value="F:metal ion binding"/>
    <property type="evidence" value="ECO:0007669"/>
    <property type="project" value="UniProtKB-KW"/>
</dbReference>
<reference evidence="24" key="2">
    <citation type="journal article" date="2023" name="Science">
        <title>Genomic signatures of disease resistance in endangered staghorn corals.</title>
        <authorList>
            <person name="Vollmer S.V."/>
            <person name="Selwyn J.D."/>
            <person name="Despard B.A."/>
            <person name="Roesel C.L."/>
        </authorList>
    </citation>
    <scope>NUCLEOTIDE SEQUENCE</scope>
    <source>
        <strain evidence="24">K2</strain>
    </source>
</reference>
<feature type="glycosylation site" description="N-linked (GlcNAc...) asparagine" evidence="18">
    <location>
        <position position="420"/>
    </location>
</feature>
<comment type="similarity">
    <text evidence="1 21 22">Belongs to the peptidase M2 family.</text>
</comment>
<keyword evidence="9 17" id="KW-1015">Disulfide bond</keyword>
<evidence type="ECO:0000256" key="5">
    <source>
        <dbReference type="ARBA" id="ARBA00022729"/>
    </source>
</evidence>
<evidence type="ECO:0000256" key="1">
    <source>
        <dbReference type="ARBA" id="ARBA00008139"/>
    </source>
</evidence>
<feature type="active site" description="Proton acceptor 2" evidence="19">
    <location>
        <position position="366"/>
    </location>
</feature>
<comment type="catalytic activity">
    <reaction evidence="11">
        <text>Release of a C-terminal dipeptide, oligopeptide-|-Xaa-Yaa, when Xaa is not Pro, and Yaa is neither Asp nor Glu. Thus, conversion of angiotensin I to angiotensin II, with increase in vasoconstrictor activity, but no action on angiotensin II.</text>
        <dbReference type="EC" id="3.4.15.1"/>
    </reaction>
</comment>
<evidence type="ECO:0000256" key="8">
    <source>
        <dbReference type="ARBA" id="ARBA00023049"/>
    </source>
</evidence>
<dbReference type="PANTHER" id="PTHR10514">
    <property type="entry name" value="ANGIOTENSIN-CONVERTING ENZYME"/>
    <property type="match status" value="1"/>
</dbReference>
<dbReference type="Gene3D" id="1.10.1370.30">
    <property type="match status" value="2"/>
</dbReference>
<evidence type="ECO:0000256" key="9">
    <source>
        <dbReference type="ARBA" id="ARBA00023157"/>
    </source>
</evidence>
<feature type="binding site" evidence="16">
    <location>
        <position position="365"/>
    </location>
    <ligand>
        <name>Zn(2+)</name>
        <dbReference type="ChEBI" id="CHEBI:29105"/>
        <label>1</label>
        <note>catalytic</note>
    </ligand>
</feature>
<evidence type="ECO:0000256" key="21">
    <source>
        <dbReference type="PROSITE-ProRule" id="PRU01355"/>
    </source>
</evidence>
<feature type="disulfide bond" evidence="17 21">
    <location>
        <begin position="334"/>
        <end position="352"/>
    </location>
</feature>
<name>A0AAD9VGU8_ACRCE</name>
<feature type="active site" description="Proton donor 2" evidence="19">
    <location>
        <position position="495"/>
    </location>
</feature>
<dbReference type="SUPFAM" id="SSF55486">
    <property type="entry name" value="Metalloproteases ('zincins'), catalytic domain"/>
    <property type="match status" value="1"/>
</dbReference>
<evidence type="ECO:0000256" key="13">
    <source>
        <dbReference type="PIRSR" id="PIRSR601548-1"/>
    </source>
</evidence>
<keyword evidence="2 22" id="KW-0121">Carboxypeptidase</keyword>
<feature type="binding site" evidence="15">
    <location>
        <position position="209"/>
    </location>
    <ligand>
        <name>chloride</name>
        <dbReference type="ChEBI" id="CHEBI:17996"/>
        <label>1</label>
    </ligand>
</feature>
<evidence type="ECO:0000256" key="6">
    <source>
        <dbReference type="ARBA" id="ARBA00022801"/>
    </source>
</evidence>
<evidence type="ECO:0000256" key="15">
    <source>
        <dbReference type="PIRSR" id="PIRSR601548-2"/>
    </source>
</evidence>
<keyword evidence="8 22" id="KW-0482">Metalloprotease</keyword>
<feature type="binding site" evidence="16">
    <location>
        <position position="369"/>
    </location>
    <ligand>
        <name>Zn(2+)</name>
        <dbReference type="ChEBI" id="CHEBI:29105"/>
        <label>1</label>
        <note>catalytic</note>
    </ligand>
</feature>
<comment type="caution">
    <text evidence="24">The sequence shown here is derived from an EMBL/GenBank/DDBJ whole genome shotgun (WGS) entry which is preliminary data.</text>
</comment>
<evidence type="ECO:0000256" key="11">
    <source>
        <dbReference type="ARBA" id="ARBA00036868"/>
    </source>
</evidence>
<evidence type="ECO:0000256" key="20">
    <source>
        <dbReference type="PIRSR" id="PIRSR601548-8"/>
    </source>
</evidence>
<dbReference type="EMBL" id="JARQWQ010000002">
    <property type="protein sequence ID" value="KAK2573452.1"/>
    <property type="molecule type" value="Genomic_DNA"/>
</dbReference>
<evidence type="ECO:0000256" key="18">
    <source>
        <dbReference type="PIRSR" id="PIRSR601548-5"/>
    </source>
</evidence>
<dbReference type="AlphaFoldDB" id="A0AAD9VGU8"/>
<feature type="binding site" evidence="20">
    <location>
        <position position="393"/>
    </location>
    <ligand>
        <name>Zn(2+)</name>
        <dbReference type="ChEBI" id="CHEBI:29105"/>
        <label>2</label>
        <note>catalytic</note>
    </ligand>
</feature>
<feature type="chain" id="PRO_5042148503" description="Angiotensin-converting enzyme" evidence="23">
    <location>
        <begin position="21"/>
        <end position="631"/>
    </location>
</feature>
<dbReference type="PANTHER" id="PTHR10514:SF27">
    <property type="entry name" value="ANGIOTENSIN-CONVERTING ENZYME"/>
    <property type="match status" value="1"/>
</dbReference>
<reference evidence="24" key="1">
    <citation type="journal article" date="2023" name="G3 (Bethesda)">
        <title>Whole genome assembly and annotation of the endangered Caribbean coral Acropora cervicornis.</title>
        <authorList>
            <person name="Selwyn J.D."/>
            <person name="Vollmer S.V."/>
        </authorList>
    </citation>
    <scope>NUCLEOTIDE SEQUENCE</scope>
    <source>
        <strain evidence="24">K2</strain>
    </source>
</reference>
<keyword evidence="7 16" id="KW-0862">Zinc</keyword>
<dbReference type="GO" id="GO:0016020">
    <property type="term" value="C:membrane"/>
    <property type="evidence" value="ECO:0007669"/>
    <property type="project" value="InterPro"/>
</dbReference>